<name>A0A9Q1HA48_HOLLE</name>
<reference evidence="1" key="1">
    <citation type="submission" date="2021-10" db="EMBL/GenBank/DDBJ databases">
        <title>Tropical sea cucumber genome reveals ecological adaptation and Cuvierian tubules defense mechanism.</title>
        <authorList>
            <person name="Chen T."/>
        </authorList>
    </citation>
    <scope>NUCLEOTIDE SEQUENCE</scope>
    <source>
        <strain evidence="1">Nanhai2018</strain>
        <tissue evidence="1">Muscle</tissue>
    </source>
</reference>
<accession>A0A9Q1HA48</accession>
<organism evidence="1 2">
    <name type="scientific">Holothuria leucospilota</name>
    <name type="common">Black long sea cucumber</name>
    <name type="synonym">Mertensiothuria leucospilota</name>
    <dbReference type="NCBI Taxonomy" id="206669"/>
    <lineage>
        <taxon>Eukaryota</taxon>
        <taxon>Metazoa</taxon>
        <taxon>Echinodermata</taxon>
        <taxon>Eleutherozoa</taxon>
        <taxon>Echinozoa</taxon>
        <taxon>Holothuroidea</taxon>
        <taxon>Aspidochirotacea</taxon>
        <taxon>Aspidochirotida</taxon>
        <taxon>Holothuriidae</taxon>
        <taxon>Holothuria</taxon>
    </lineage>
</organism>
<comment type="caution">
    <text evidence="1">The sequence shown here is derived from an EMBL/GenBank/DDBJ whole genome shotgun (WGS) entry which is preliminary data.</text>
</comment>
<dbReference type="OrthoDB" id="6629565at2759"/>
<protein>
    <submittedName>
        <fullName evidence="1">Zinc finger MYM-type protein 1</fullName>
    </submittedName>
</protein>
<gene>
    <name evidence="1" type="ORF">HOLleu_19059</name>
</gene>
<dbReference type="Proteomes" id="UP001152320">
    <property type="component" value="Chromosome 8"/>
</dbReference>
<proteinExistence type="predicted"/>
<evidence type="ECO:0000313" key="1">
    <source>
        <dbReference type="EMBL" id="KAJ8038083.1"/>
    </source>
</evidence>
<keyword evidence="2" id="KW-1185">Reference proteome</keyword>
<dbReference type="InterPro" id="IPR052958">
    <property type="entry name" value="IFN-induced_PKR_regulator"/>
</dbReference>
<sequence>MQTDEIHISASKLDLGSSKHQWRGVFYVTNMEESGYINVLAKEDDPIFSRRSHLQCPNIFTCSGINSVEVRVMKLKKTLPEVIDTLEEIQESETDAQISSTAAGLLNCVQKFEFSAILCLILDLLETTRVASDALQARGITLDRATQLIDDTITGVREKRTDAYFEKMINSTVELADGAGASTDFERLRPHHRKVLPGELAQDEVMSACDRLKANVFHMAMDTFLVQLEECFVENRKILSSFKILTPLLIVERSIPKEKINSLVECEKILGTVKQM</sequence>
<dbReference type="PANTHER" id="PTHR46289">
    <property type="entry name" value="52 KDA REPRESSOR OF THE INHIBITOR OF THE PROTEIN KINASE-LIKE PROTEIN-RELATED"/>
    <property type="match status" value="1"/>
</dbReference>
<evidence type="ECO:0000313" key="2">
    <source>
        <dbReference type="Proteomes" id="UP001152320"/>
    </source>
</evidence>
<dbReference type="EMBL" id="JAIZAY010000008">
    <property type="protein sequence ID" value="KAJ8038083.1"/>
    <property type="molecule type" value="Genomic_DNA"/>
</dbReference>
<dbReference type="PANTHER" id="PTHR46289:SF17">
    <property type="entry name" value="HAT C-TERMINAL DIMERISATION DOMAIN-CONTAINING PROTEIN"/>
    <property type="match status" value="1"/>
</dbReference>
<dbReference type="AlphaFoldDB" id="A0A9Q1HA48"/>